<keyword evidence="2" id="KW-1185">Reference proteome</keyword>
<sequence length="87" mass="9812">MPWRKDDGAIVTRLAVICIKEGNGDLRKETLRLLMSIFDNQRFQDAIKASLSKVIEAAMKDPESTKYRPNAIEAIRSLTDGNADGWF</sequence>
<proteinExistence type="predicted"/>
<protein>
    <submittedName>
        <fullName evidence="1">Uncharacterized protein</fullName>
    </submittedName>
</protein>
<accession>A0A8H5CDG1</accession>
<organism evidence="1 2">
    <name type="scientific">Ephemerocybe angulata</name>
    <dbReference type="NCBI Taxonomy" id="980116"/>
    <lineage>
        <taxon>Eukaryota</taxon>
        <taxon>Fungi</taxon>
        <taxon>Dikarya</taxon>
        <taxon>Basidiomycota</taxon>
        <taxon>Agaricomycotina</taxon>
        <taxon>Agaricomycetes</taxon>
        <taxon>Agaricomycetidae</taxon>
        <taxon>Agaricales</taxon>
        <taxon>Agaricineae</taxon>
        <taxon>Psathyrellaceae</taxon>
        <taxon>Ephemerocybe</taxon>
    </lineage>
</organism>
<comment type="caution">
    <text evidence="1">The sequence shown here is derived from an EMBL/GenBank/DDBJ whole genome shotgun (WGS) entry which is preliminary data.</text>
</comment>
<dbReference type="AlphaFoldDB" id="A0A8H5CDG1"/>
<dbReference type="EMBL" id="JAACJK010000011">
    <property type="protein sequence ID" value="KAF5338753.1"/>
    <property type="molecule type" value="Genomic_DNA"/>
</dbReference>
<reference evidence="1 2" key="1">
    <citation type="journal article" date="2020" name="ISME J.">
        <title>Uncovering the hidden diversity of litter-decomposition mechanisms in mushroom-forming fungi.</title>
        <authorList>
            <person name="Floudas D."/>
            <person name="Bentzer J."/>
            <person name="Ahren D."/>
            <person name="Johansson T."/>
            <person name="Persson P."/>
            <person name="Tunlid A."/>
        </authorList>
    </citation>
    <scope>NUCLEOTIDE SEQUENCE [LARGE SCALE GENOMIC DNA]</scope>
    <source>
        <strain evidence="1 2">CBS 175.51</strain>
    </source>
</reference>
<dbReference type="Proteomes" id="UP000541558">
    <property type="component" value="Unassembled WGS sequence"/>
</dbReference>
<evidence type="ECO:0000313" key="2">
    <source>
        <dbReference type="Proteomes" id="UP000541558"/>
    </source>
</evidence>
<gene>
    <name evidence="1" type="ORF">D9611_013349</name>
</gene>
<evidence type="ECO:0000313" key="1">
    <source>
        <dbReference type="EMBL" id="KAF5338753.1"/>
    </source>
</evidence>
<dbReference type="OrthoDB" id="3122260at2759"/>
<name>A0A8H5CDG1_9AGAR</name>